<dbReference type="Gene3D" id="3.40.50.2000">
    <property type="entry name" value="Glycogen Phosphorylase B"/>
    <property type="match status" value="2"/>
</dbReference>
<dbReference type="AlphaFoldDB" id="A0A5M8P1U9"/>
<dbReference type="GO" id="GO:0016757">
    <property type="term" value="F:glycosyltransferase activity"/>
    <property type="evidence" value="ECO:0007669"/>
    <property type="project" value="InterPro"/>
</dbReference>
<gene>
    <name evidence="3" type="ORF">EZS26_001514</name>
</gene>
<sequence>MKIAVTGTRGIPNILGGVETHCEELFPRLAGKGFDITIIRRKSYVQDSLSEYKGVHLLDIPTPRKKAFEAIIHTLKAIHTAKFKLKADLVHIHAIGPALAIPYAKLLGLKVIITHHGPDYDRAKWGKAAQWMLRLGECMGVRFADGVIVISETIHQIVKTRYGRTDARLIHNGVSQPVFVSDNDYLHSLGIEAQKYIFAMGRFVPEKNFHQLVRAFASLNEKKGYRLVLAGDADFEDDYSVALKRLAGENNVVLTGFVKGHKLQTLLSQAAAFVLPSSHEGLPISLLEAMSYHLPVLASDIPANLEVGLPPENYFPVNDTTVLAEKLNNALSIGKQDVFYNMEVYDWDKIAEQTAAVYNDTLAVCLF</sequence>
<evidence type="ECO:0000313" key="4">
    <source>
        <dbReference type="Proteomes" id="UP000324575"/>
    </source>
</evidence>
<evidence type="ECO:0000313" key="3">
    <source>
        <dbReference type="EMBL" id="KAA6302401.1"/>
    </source>
</evidence>
<evidence type="ECO:0000259" key="1">
    <source>
        <dbReference type="Pfam" id="PF00534"/>
    </source>
</evidence>
<name>A0A5M8P1U9_9BACT</name>
<proteinExistence type="predicted"/>
<dbReference type="PANTHER" id="PTHR45947">
    <property type="entry name" value="SULFOQUINOVOSYL TRANSFERASE SQD2"/>
    <property type="match status" value="1"/>
</dbReference>
<protein>
    <submittedName>
        <fullName evidence="3">Alpha-monoglucosyldiacylglycerol synthase</fullName>
    </submittedName>
</protein>
<dbReference type="Pfam" id="PF00534">
    <property type="entry name" value="Glycos_transf_1"/>
    <property type="match status" value="1"/>
</dbReference>
<organism evidence="3 4">
    <name type="scientific">Candidatus Ordinivivax streblomastigis</name>
    <dbReference type="NCBI Taxonomy" id="2540710"/>
    <lineage>
        <taxon>Bacteria</taxon>
        <taxon>Pseudomonadati</taxon>
        <taxon>Bacteroidota</taxon>
        <taxon>Bacteroidia</taxon>
        <taxon>Bacteroidales</taxon>
        <taxon>Candidatus Ordinivivax</taxon>
    </lineage>
</organism>
<dbReference type="Pfam" id="PF13439">
    <property type="entry name" value="Glyco_transf_4"/>
    <property type="match status" value="1"/>
</dbReference>
<dbReference type="Proteomes" id="UP000324575">
    <property type="component" value="Unassembled WGS sequence"/>
</dbReference>
<dbReference type="InterPro" id="IPR001296">
    <property type="entry name" value="Glyco_trans_1"/>
</dbReference>
<evidence type="ECO:0000259" key="2">
    <source>
        <dbReference type="Pfam" id="PF13439"/>
    </source>
</evidence>
<reference evidence="3 4" key="1">
    <citation type="submission" date="2019-03" db="EMBL/GenBank/DDBJ databases">
        <title>Single cell metagenomics reveals metabolic interactions within the superorganism composed of flagellate Streblomastix strix and complex community of Bacteroidetes bacteria on its surface.</title>
        <authorList>
            <person name="Treitli S.C."/>
            <person name="Kolisko M."/>
            <person name="Husnik F."/>
            <person name="Keeling P."/>
            <person name="Hampl V."/>
        </authorList>
    </citation>
    <scope>NUCLEOTIDE SEQUENCE [LARGE SCALE GENOMIC DNA]</scope>
    <source>
        <strain evidence="3">St1</strain>
    </source>
</reference>
<dbReference type="CDD" id="cd03801">
    <property type="entry name" value="GT4_PimA-like"/>
    <property type="match status" value="1"/>
</dbReference>
<dbReference type="EMBL" id="SNRX01000008">
    <property type="protein sequence ID" value="KAA6302401.1"/>
    <property type="molecule type" value="Genomic_DNA"/>
</dbReference>
<dbReference type="SUPFAM" id="SSF53756">
    <property type="entry name" value="UDP-Glycosyltransferase/glycogen phosphorylase"/>
    <property type="match status" value="1"/>
</dbReference>
<comment type="caution">
    <text evidence="3">The sequence shown here is derived from an EMBL/GenBank/DDBJ whole genome shotgun (WGS) entry which is preliminary data.</text>
</comment>
<feature type="domain" description="Glycosyl transferase family 1" evidence="1">
    <location>
        <begin position="192"/>
        <end position="334"/>
    </location>
</feature>
<dbReference type="InterPro" id="IPR028098">
    <property type="entry name" value="Glyco_trans_4-like_N"/>
</dbReference>
<accession>A0A5M8P1U9</accession>
<feature type="domain" description="Glycosyltransferase subfamily 4-like N-terminal" evidence="2">
    <location>
        <begin position="16"/>
        <end position="174"/>
    </location>
</feature>
<dbReference type="PANTHER" id="PTHR45947:SF3">
    <property type="entry name" value="SULFOQUINOVOSYL TRANSFERASE SQD2"/>
    <property type="match status" value="1"/>
</dbReference>
<dbReference type="InterPro" id="IPR050194">
    <property type="entry name" value="Glycosyltransferase_grp1"/>
</dbReference>